<gene>
    <name evidence="2" type="ORF">Asppvi_005892</name>
</gene>
<accession>A0A9P3EVF2</accession>
<sequence>MWGPGIASCIFRFICHIPTGMMGFDGIHIYEQAKSLGKIYDVIPQGWNFLRGLHIIGIAGVITFGWNIFQFCASPFCRGNLLGTVGLVDLILTFSLLVGLVMQHLFLPGTYGVCDGAADWKNGTDGRESVNFFIVASRSSGFESYGGLNGICHTMVQNWVISIVVIILYLICGLVNVVIGFGDERTLEWLLRVRENDSPASPRWLFSDYGFVNLALALPTAVIQAGIHTPRVGYFAFRYVCKILARTKRGGNIHLQTALLGDKDTTAQMGEFRQHTCRPICSKCLYKNHCQVRPKSGRRRRYEYNNYGRRYPNADIEMNGADVSPFQQKEVCRVCARKSPDERLRIIDSQDMLEVHRLTRLPLACDECKELLPATGVRWWIDAETGRECGWSGHPPWAMN</sequence>
<feature type="transmembrane region" description="Helical" evidence="1">
    <location>
        <begin position="159"/>
        <end position="182"/>
    </location>
</feature>
<feature type="transmembrane region" description="Helical" evidence="1">
    <location>
        <begin position="81"/>
        <end position="102"/>
    </location>
</feature>
<keyword evidence="1" id="KW-0472">Membrane</keyword>
<dbReference type="Proteomes" id="UP001043456">
    <property type="component" value="Unassembled WGS sequence"/>
</dbReference>
<dbReference type="EMBL" id="BHVY01000004">
    <property type="protein sequence ID" value="GIJ86993.1"/>
    <property type="molecule type" value="Genomic_DNA"/>
</dbReference>
<comment type="caution">
    <text evidence="2">The sequence shown here is derived from an EMBL/GenBank/DDBJ whole genome shotgun (WGS) entry which is preliminary data.</text>
</comment>
<keyword evidence="3" id="KW-1185">Reference proteome</keyword>
<feature type="transmembrane region" description="Helical" evidence="1">
    <location>
        <begin position="49"/>
        <end position="69"/>
    </location>
</feature>
<protein>
    <submittedName>
        <fullName evidence="2">Uncharacterized protein</fullName>
    </submittedName>
</protein>
<dbReference type="OrthoDB" id="4469909at2759"/>
<evidence type="ECO:0000313" key="2">
    <source>
        <dbReference type="EMBL" id="GIJ86993.1"/>
    </source>
</evidence>
<dbReference type="RefSeq" id="XP_043157739.1">
    <property type="nucleotide sequence ID" value="XM_043301804.1"/>
</dbReference>
<organism evidence="2 3">
    <name type="scientific">Aspergillus pseudoviridinutans</name>
    <dbReference type="NCBI Taxonomy" id="1517512"/>
    <lineage>
        <taxon>Eukaryota</taxon>
        <taxon>Fungi</taxon>
        <taxon>Dikarya</taxon>
        <taxon>Ascomycota</taxon>
        <taxon>Pezizomycotina</taxon>
        <taxon>Eurotiomycetes</taxon>
        <taxon>Eurotiomycetidae</taxon>
        <taxon>Eurotiales</taxon>
        <taxon>Aspergillaceae</taxon>
        <taxon>Aspergillus</taxon>
        <taxon>Aspergillus subgen. Fumigati</taxon>
    </lineage>
</organism>
<keyword evidence="1" id="KW-1133">Transmembrane helix</keyword>
<reference evidence="2 3" key="1">
    <citation type="submission" date="2018-10" db="EMBL/GenBank/DDBJ databases">
        <title>Pan-genome distribution and transcriptional activeness of fungal secondary metabolism genes in Aspergillus section Fumigati.</title>
        <authorList>
            <person name="Takahashi H."/>
            <person name="Umemura M."/>
            <person name="Ninomiya A."/>
            <person name="Kusuya Y."/>
            <person name="Urayama S."/>
            <person name="Shimizu M."/>
            <person name="Watanabe A."/>
            <person name="Kamei K."/>
            <person name="Yaguchi T."/>
            <person name="Hagiwara D."/>
        </authorList>
    </citation>
    <scope>NUCLEOTIDE SEQUENCE [LARGE SCALE GENOMIC DNA]</scope>
    <source>
        <strain evidence="2 3">IFM 55266</strain>
    </source>
</reference>
<evidence type="ECO:0000313" key="3">
    <source>
        <dbReference type="Proteomes" id="UP001043456"/>
    </source>
</evidence>
<dbReference type="GeneID" id="67004503"/>
<evidence type="ECO:0000256" key="1">
    <source>
        <dbReference type="SAM" id="Phobius"/>
    </source>
</evidence>
<proteinExistence type="predicted"/>
<dbReference type="AlphaFoldDB" id="A0A9P3EVF2"/>
<name>A0A9P3EVF2_9EURO</name>
<keyword evidence="1" id="KW-0812">Transmembrane</keyword>